<dbReference type="NCBIfam" id="TIGR01167">
    <property type="entry name" value="LPXTG_anchor"/>
    <property type="match status" value="1"/>
</dbReference>
<proteinExistence type="predicted"/>
<evidence type="ECO:0000256" key="1">
    <source>
        <dbReference type="SAM" id="Phobius"/>
    </source>
</evidence>
<organism evidence="2 3">
    <name type="scientific">Blastococcus haudaquaticus</name>
    <dbReference type="NCBI Taxonomy" id="1938745"/>
    <lineage>
        <taxon>Bacteria</taxon>
        <taxon>Bacillati</taxon>
        <taxon>Actinomycetota</taxon>
        <taxon>Actinomycetes</taxon>
        <taxon>Geodermatophilales</taxon>
        <taxon>Geodermatophilaceae</taxon>
        <taxon>Blastococcus</taxon>
    </lineage>
</organism>
<keyword evidence="1" id="KW-0472">Membrane</keyword>
<sequence>MPAGAPAGAHTLKVTRADGSVVSYPVTVAAGGKQLASTGADVTAPLVGGLALVLVGAGAMVVARRRSGAAAQV</sequence>
<keyword evidence="1" id="KW-1133">Transmembrane helix</keyword>
<dbReference type="EMBL" id="OCNK01000001">
    <property type="protein sequence ID" value="SOD92905.1"/>
    <property type="molecule type" value="Genomic_DNA"/>
</dbReference>
<gene>
    <name evidence="2" type="ORF">SAMN06272739_0068</name>
</gene>
<evidence type="ECO:0000313" key="2">
    <source>
        <dbReference type="EMBL" id="SOD92905.1"/>
    </source>
</evidence>
<evidence type="ECO:0000313" key="3">
    <source>
        <dbReference type="Proteomes" id="UP000219482"/>
    </source>
</evidence>
<dbReference type="OrthoDB" id="5180094at2"/>
<dbReference type="AlphaFoldDB" id="A0A286GBJ7"/>
<feature type="transmembrane region" description="Helical" evidence="1">
    <location>
        <begin position="42"/>
        <end position="63"/>
    </location>
</feature>
<keyword evidence="3" id="KW-1185">Reference proteome</keyword>
<keyword evidence="1" id="KW-0812">Transmembrane</keyword>
<name>A0A286GBJ7_9ACTN</name>
<accession>A0A286GBJ7</accession>
<protein>
    <submittedName>
        <fullName evidence="2">LPXTG-motif cell wall anchor domain-containing protein</fullName>
    </submittedName>
</protein>
<reference evidence="3" key="1">
    <citation type="submission" date="2017-09" db="EMBL/GenBank/DDBJ databases">
        <authorList>
            <person name="Varghese N."/>
            <person name="Submissions S."/>
        </authorList>
    </citation>
    <scope>NUCLEOTIDE SEQUENCE [LARGE SCALE GENOMIC DNA]</scope>
    <source>
        <strain evidence="3">DSM 44270</strain>
    </source>
</reference>
<dbReference type="Proteomes" id="UP000219482">
    <property type="component" value="Unassembled WGS sequence"/>
</dbReference>